<keyword evidence="1" id="KW-0175">Coiled coil</keyword>
<evidence type="ECO:0000256" key="1">
    <source>
        <dbReference type="SAM" id="Coils"/>
    </source>
</evidence>
<protein>
    <submittedName>
        <fullName evidence="2">Uncharacterized protein</fullName>
    </submittedName>
</protein>
<dbReference type="Gene3D" id="1.10.287.700">
    <property type="entry name" value="Helix hairpin bin"/>
    <property type="match status" value="1"/>
</dbReference>
<dbReference type="Proteomes" id="UP000036987">
    <property type="component" value="Unassembled WGS sequence"/>
</dbReference>
<keyword evidence="3" id="KW-1185">Reference proteome</keyword>
<evidence type="ECO:0000313" key="2">
    <source>
        <dbReference type="EMBL" id="KMZ67695.1"/>
    </source>
</evidence>
<dbReference type="PANTHER" id="PTHR33735:SF10">
    <property type="entry name" value="EXPRESSED PROTEIN"/>
    <property type="match status" value="1"/>
</dbReference>
<dbReference type="AlphaFoldDB" id="A0A0K9PHJ7"/>
<comment type="caution">
    <text evidence="2">The sequence shown here is derived from an EMBL/GenBank/DDBJ whole genome shotgun (WGS) entry which is preliminary data.</text>
</comment>
<sequence>MAIIAPTTMATSITNLPCRIYSLTHFHRAHGAHVSIPIGAGRGRLLRLGLLHHVGKQHSFKVVAIKATGAQDDNEKEEGSEITTPPAEGPEFLNILPEPIKSFLKLVFLFLIGIWKKVQIASVVIERADEVAEKVEDFADKVGDAARELAEELPDDAAMKGVVLKVQNIAENIEEGADTIDNVLDKITDSIDDMEDKIEECKEEAENRKKEQDLGNAR</sequence>
<reference evidence="3" key="1">
    <citation type="journal article" date="2016" name="Nature">
        <title>The genome of the seagrass Zostera marina reveals angiosperm adaptation to the sea.</title>
        <authorList>
            <person name="Olsen J.L."/>
            <person name="Rouze P."/>
            <person name="Verhelst B."/>
            <person name="Lin Y.-C."/>
            <person name="Bayer T."/>
            <person name="Collen J."/>
            <person name="Dattolo E."/>
            <person name="De Paoli E."/>
            <person name="Dittami S."/>
            <person name="Maumus F."/>
            <person name="Michel G."/>
            <person name="Kersting A."/>
            <person name="Lauritano C."/>
            <person name="Lohaus R."/>
            <person name="Toepel M."/>
            <person name="Tonon T."/>
            <person name="Vanneste K."/>
            <person name="Amirebrahimi M."/>
            <person name="Brakel J."/>
            <person name="Bostroem C."/>
            <person name="Chovatia M."/>
            <person name="Grimwood J."/>
            <person name="Jenkins J.W."/>
            <person name="Jueterbock A."/>
            <person name="Mraz A."/>
            <person name="Stam W.T."/>
            <person name="Tice H."/>
            <person name="Bornberg-Bauer E."/>
            <person name="Green P.J."/>
            <person name="Pearson G.A."/>
            <person name="Procaccini G."/>
            <person name="Duarte C.M."/>
            <person name="Schmutz J."/>
            <person name="Reusch T.B.H."/>
            <person name="Van de Peer Y."/>
        </authorList>
    </citation>
    <scope>NUCLEOTIDE SEQUENCE [LARGE SCALE GENOMIC DNA]</scope>
    <source>
        <strain evidence="3">cv. Finnish</strain>
    </source>
</reference>
<dbReference type="PANTHER" id="PTHR33735">
    <property type="entry name" value="EXPRESSED PROTEIN"/>
    <property type="match status" value="1"/>
</dbReference>
<dbReference type="EMBL" id="LFYR01000889">
    <property type="protein sequence ID" value="KMZ67695.1"/>
    <property type="molecule type" value="Genomic_DNA"/>
</dbReference>
<organism evidence="2 3">
    <name type="scientific">Zostera marina</name>
    <name type="common">Eelgrass</name>
    <dbReference type="NCBI Taxonomy" id="29655"/>
    <lineage>
        <taxon>Eukaryota</taxon>
        <taxon>Viridiplantae</taxon>
        <taxon>Streptophyta</taxon>
        <taxon>Embryophyta</taxon>
        <taxon>Tracheophyta</taxon>
        <taxon>Spermatophyta</taxon>
        <taxon>Magnoliopsida</taxon>
        <taxon>Liliopsida</taxon>
        <taxon>Zosteraceae</taxon>
        <taxon>Zostera</taxon>
    </lineage>
</organism>
<feature type="coiled-coil region" evidence="1">
    <location>
        <begin position="184"/>
        <end position="214"/>
    </location>
</feature>
<evidence type="ECO:0000313" key="3">
    <source>
        <dbReference type="Proteomes" id="UP000036987"/>
    </source>
</evidence>
<name>A0A0K9PHJ7_ZOSMR</name>
<proteinExistence type="predicted"/>
<gene>
    <name evidence="2" type="ORF">ZOSMA_25G00840</name>
</gene>
<accession>A0A0K9PHJ7</accession>
<dbReference type="OrthoDB" id="1927611at2759"/>